<evidence type="ECO:0000313" key="8">
    <source>
        <dbReference type="Proteomes" id="UP001248709"/>
    </source>
</evidence>
<dbReference type="InterPro" id="IPR006118">
    <property type="entry name" value="Recombinase_CS"/>
</dbReference>
<dbReference type="Proteomes" id="UP001248709">
    <property type="component" value="Unassembled WGS sequence"/>
</dbReference>
<keyword evidence="8" id="KW-1185">Reference proteome</keyword>
<evidence type="ECO:0000259" key="6">
    <source>
        <dbReference type="PROSITE" id="PS51737"/>
    </source>
</evidence>
<dbReference type="PANTHER" id="PTHR30461:SF23">
    <property type="entry name" value="DNA RECOMBINASE-RELATED"/>
    <property type="match status" value="1"/>
</dbReference>
<dbReference type="InterPro" id="IPR025827">
    <property type="entry name" value="Zn_ribbon_recom_dom"/>
</dbReference>
<feature type="active site" description="O-(5'-phospho-DNA)-serine intermediate" evidence="4">
    <location>
        <position position="22"/>
    </location>
</feature>
<evidence type="ECO:0000313" key="7">
    <source>
        <dbReference type="EMBL" id="MDT3426122.1"/>
    </source>
</evidence>
<dbReference type="PANTHER" id="PTHR30461">
    <property type="entry name" value="DNA-INVERTASE FROM LAMBDOID PROPHAGE"/>
    <property type="match status" value="1"/>
</dbReference>
<reference evidence="7 8" key="1">
    <citation type="submission" date="2023-07" db="EMBL/GenBank/DDBJ databases">
        <title>Genomic Encyclopedia of Type Strains, Phase IV (KMG-IV): sequencing the most valuable type-strain genomes for metagenomic binning, comparative biology and taxonomic classification.</title>
        <authorList>
            <person name="Goeker M."/>
        </authorList>
    </citation>
    <scope>NUCLEOTIDE SEQUENCE [LARGE SCALE GENOMIC DNA]</scope>
    <source>
        <strain evidence="7 8">T98</strain>
    </source>
</reference>
<dbReference type="EMBL" id="JAUSUY010000005">
    <property type="protein sequence ID" value="MDT3426122.1"/>
    <property type="molecule type" value="Genomic_DNA"/>
</dbReference>
<evidence type="ECO:0000256" key="3">
    <source>
        <dbReference type="ARBA" id="ARBA00023172"/>
    </source>
</evidence>
<evidence type="ECO:0000256" key="4">
    <source>
        <dbReference type="PROSITE-ProRule" id="PRU10137"/>
    </source>
</evidence>
<gene>
    <name evidence="7" type="ORF">J2Z22_001642</name>
</gene>
<accession>A0ABU3H7Y4</accession>
<dbReference type="Pfam" id="PF13408">
    <property type="entry name" value="Zn_ribbon_recom"/>
    <property type="match status" value="1"/>
</dbReference>
<dbReference type="InterPro" id="IPR006119">
    <property type="entry name" value="Resolv_N"/>
</dbReference>
<comment type="caution">
    <text evidence="7">The sequence shown here is derived from an EMBL/GenBank/DDBJ whole genome shotgun (WGS) entry which is preliminary data.</text>
</comment>
<sequence>MVAKADKTPIGVMRAAIYIRVSTDMQAEEGFSIEGQRSRLTSFAESQDWSIYDFYVDDGYSAKDLKRPDMQRMLADMEERKFDVVLVYKLDRLTRSVADLHALLKTFDLHGVKFKSSTEIFETTTAMGRFFITLVGAMAEWERGTISERVRFGVEQMVAEGRRPGGVLPYGYTQQGQLIPEEAELIREVRKMYLSGKGYKTIAMKLNRSNKQRRGHDWTDATVGYTLENPFYAGIIRLGSKTAAGTYVNSKRDERVKCIYGKGSHEAIFTQEEYDEIKAFMARKAKGGYSRNSIYWFSGVLRCGRCGAAMFGRLSTKRTTTKGEVRTQYYICSNRHHSKSCDLPIFRQIHVEHLVLQYIEQLQVDMDRLTEEAKRITDDEGKKKTEIDKEKRELAKISERREKWQYMFVEGLISKDDIRKKMAEEDTKERTVRQRIADSQKSLSGIPRLTELAGLADAWPYLDDQEKKDLVYTIFAQIVINTDLKQVKGVKNKFFDAYIQEITFN</sequence>
<evidence type="ECO:0000259" key="5">
    <source>
        <dbReference type="PROSITE" id="PS51736"/>
    </source>
</evidence>
<dbReference type="Gene3D" id="3.40.50.1390">
    <property type="entry name" value="Resolvase, N-terminal catalytic domain"/>
    <property type="match status" value="1"/>
</dbReference>
<dbReference type="InterPro" id="IPR011109">
    <property type="entry name" value="DNA_bind_recombinase_dom"/>
</dbReference>
<protein>
    <submittedName>
        <fullName evidence="7">Site-specific DNA recombinase</fullName>
    </submittedName>
</protein>
<dbReference type="PROSITE" id="PS00397">
    <property type="entry name" value="RECOMBINASES_1"/>
    <property type="match status" value="1"/>
</dbReference>
<dbReference type="SUPFAM" id="SSF53041">
    <property type="entry name" value="Resolvase-like"/>
    <property type="match status" value="1"/>
</dbReference>
<dbReference type="InterPro" id="IPR038109">
    <property type="entry name" value="DNA_bind_recomb_sf"/>
</dbReference>
<evidence type="ECO:0000256" key="2">
    <source>
        <dbReference type="ARBA" id="ARBA00023125"/>
    </source>
</evidence>
<dbReference type="Gene3D" id="3.90.1750.20">
    <property type="entry name" value="Putative Large Serine Recombinase, Chain B, Domain 2"/>
    <property type="match status" value="1"/>
</dbReference>
<keyword evidence="3" id="KW-0233">DNA recombination</keyword>
<dbReference type="PROSITE" id="PS51737">
    <property type="entry name" value="RECOMBINASE_DNA_BIND"/>
    <property type="match status" value="1"/>
</dbReference>
<feature type="domain" description="Recombinase" evidence="6">
    <location>
        <begin position="164"/>
        <end position="287"/>
    </location>
</feature>
<dbReference type="CDD" id="cd00338">
    <property type="entry name" value="Ser_Recombinase"/>
    <property type="match status" value="1"/>
</dbReference>
<organism evidence="7 8">
    <name type="scientific">Paenibacillus forsythiae</name>
    <dbReference type="NCBI Taxonomy" id="365616"/>
    <lineage>
        <taxon>Bacteria</taxon>
        <taxon>Bacillati</taxon>
        <taxon>Bacillota</taxon>
        <taxon>Bacilli</taxon>
        <taxon>Bacillales</taxon>
        <taxon>Paenibacillaceae</taxon>
        <taxon>Paenibacillus</taxon>
    </lineage>
</organism>
<keyword evidence="2" id="KW-0238">DNA-binding</keyword>
<proteinExistence type="predicted"/>
<dbReference type="PROSITE" id="PS51736">
    <property type="entry name" value="RECOMBINASES_3"/>
    <property type="match status" value="1"/>
</dbReference>
<dbReference type="InterPro" id="IPR050639">
    <property type="entry name" value="SSR_resolvase"/>
</dbReference>
<dbReference type="Pfam" id="PF07508">
    <property type="entry name" value="Recombinase"/>
    <property type="match status" value="1"/>
</dbReference>
<feature type="domain" description="Resolvase/invertase-type recombinase catalytic" evidence="5">
    <location>
        <begin position="14"/>
        <end position="161"/>
    </location>
</feature>
<evidence type="ECO:0000256" key="1">
    <source>
        <dbReference type="ARBA" id="ARBA00022908"/>
    </source>
</evidence>
<dbReference type="SMART" id="SM00857">
    <property type="entry name" value="Resolvase"/>
    <property type="match status" value="1"/>
</dbReference>
<name>A0ABU3H7Y4_9BACL</name>
<dbReference type="InterPro" id="IPR036162">
    <property type="entry name" value="Resolvase-like_N_sf"/>
</dbReference>
<dbReference type="Pfam" id="PF00239">
    <property type="entry name" value="Resolvase"/>
    <property type="match status" value="1"/>
</dbReference>
<keyword evidence="1" id="KW-0229">DNA integration</keyword>